<dbReference type="InParanoid" id="E9GWH0"/>
<evidence type="ECO:0000313" key="3">
    <source>
        <dbReference type="Proteomes" id="UP000000305"/>
    </source>
</evidence>
<accession>E9GWH0</accession>
<name>E9GWH0_DAPPU</name>
<protein>
    <submittedName>
        <fullName evidence="2">Uncharacterized protein</fullName>
    </submittedName>
</protein>
<feature type="region of interest" description="Disordered" evidence="1">
    <location>
        <begin position="1"/>
        <end position="30"/>
    </location>
</feature>
<sequence>MVPSLGLPADPAVQPVTRPPEQWPGKVAHKVSDHSDAGRVVLWRKWAFHIA</sequence>
<dbReference type="Proteomes" id="UP000000305">
    <property type="component" value="Unassembled WGS sequence"/>
</dbReference>
<organism evidence="2 3">
    <name type="scientific">Daphnia pulex</name>
    <name type="common">Water flea</name>
    <dbReference type="NCBI Taxonomy" id="6669"/>
    <lineage>
        <taxon>Eukaryota</taxon>
        <taxon>Metazoa</taxon>
        <taxon>Ecdysozoa</taxon>
        <taxon>Arthropoda</taxon>
        <taxon>Crustacea</taxon>
        <taxon>Branchiopoda</taxon>
        <taxon>Diplostraca</taxon>
        <taxon>Cladocera</taxon>
        <taxon>Anomopoda</taxon>
        <taxon>Daphniidae</taxon>
        <taxon>Daphnia</taxon>
    </lineage>
</organism>
<evidence type="ECO:0000313" key="2">
    <source>
        <dbReference type="EMBL" id="EFX76189.1"/>
    </source>
</evidence>
<proteinExistence type="predicted"/>
<evidence type="ECO:0000256" key="1">
    <source>
        <dbReference type="SAM" id="MobiDB-lite"/>
    </source>
</evidence>
<dbReference type="EMBL" id="GL732570">
    <property type="protein sequence ID" value="EFX76189.1"/>
    <property type="molecule type" value="Genomic_DNA"/>
</dbReference>
<reference evidence="2 3" key="1">
    <citation type="journal article" date="2011" name="Science">
        <title>The ecoresponsive genome of Daphnia pulex.</title>
        <authorList>
            <person name="Colbourne J.K."/>
            <person name="Pfrender M.E."/>
            <person name="Gilbert D."/>
            <person name="Thomas W.K."/>
            <person name="Tucker A."/>
            <person name="Oakley T.H."/>
            <person name="Tokishita S."/>
            <person name="Aerts A."/>
            <person name="Arnold G.J."/>
            <person name="Basu M.K."/>
            <person name="Bauer D.J."/>
            <person name="Caceres C.E."/>
            <person name="Carmel L."/>
            <person name="Casola C."/>
            <person name="Choi J.H."/>
            <person name="Detter J.C."/>
            <person name="Dong Q."/>
            <person name="Dusheyko S."/>
            <person name="Eads B.D."/>
            <person name="Frohlich T."/>
            <person name="Geiler-Samerotte K.A."/>
            <person name="Gerlach D."/>
            <person name="Hatcher P."/>
            <person name="Jogdeo S."/>
            <person name="Krijgsveld J."/>
            <person name="Kriventseva E.V."/>
            <person name="Kultz D."/>
            <person name="Laforsch C."/>
            <person name="Lindquist E."/>
            <person name="Lopez J."/>
            <person name="Manak J.R."/>
            <person name="Muller J."/>
            <person name="Pangilinan J."/>
            <person name="Patwardhan R.P."/>
            <person name="Pitluck S."/>
            <person name="Pritham E.J."/>
            <person name="Rechtsteiner A."/>
            <person name="Rho M."/>
            <person name="Rogozin I.B."/>
            <person name="Sakarya O."/>
            <person name="Salamov A."/>
            <person name="Schaack S."/>
            <person name="Shapiro H."/>
            <person name="Shiga Y."/>
            <person name="Skalitzky C."/>
            <person name="Smith Z."/>
            <person name="Souvorov A."/>
            <person name="Sung W."/>
            <person name="Tang Z."/>
            <person name="Tsuchiya D."/>
            <person name="Tu H."/>
            <person name="Vos H."/>
            <person name="Wang M."/>
            <person name="Wolf Y.I."/>
            <person name="Yamagata H."/>
            <person name="Yamada T."/>
            <person name="Ye Y."/>
            <person name="Shaw J.R."/>
            <person name="Andrews J."/>
            <person name="Crease T.J."/>
            <person name="Tang H."/>
            <person name="Lucas S.M."/>
            <person name="Robertson H.M."/>
            <person name="Bork P."/>
            <person name="Koonin E.V."/>
            <person name="Zdobnov E.M."/>
            <person name="Grigoriev I.V."/>
            <person name="Lynch M."/>
            <person name="Boore J.L."/>
        </authorList>
    </citation>
    <scope>NUCLEOTIDE SEQUENCE [LARGE SCALE GENOMIC DNA]</scope>
</reference>
<dbReference type="KEGG" id="dpx:DAPPUDRAFT_249347"/>
<gene>
    <name evidence="2" type="ORF">DAPPUDRAFT_249347</name>
</gene>
<dbReference type="AlphaFoldDB" id="E9GWH0"/>
<dbReference type="HOGENOM" id="CLU_3108511_0_0_1"/>
<keyword evidence="3" id="KW-1185">Reference proteome</keyword>